<dbReference type="Gene3D" id="3.20.20.80">
    <property type="entry name" value="Glycosidases"/>
    <property type="match status" value="1"/>
</dbReference>
<dbReference type="InterPro" id="IPR003385">
    <property type="entry name" value="Glyco_hydro_77"/>
</dbReference>
<evidence type="ECO:0000256" key="2">
    <source>
        <dbReference type="ARBA" id="ARBA00005684"/>
    </source>
</evidence>
<evidence type="ECO:0000313" key="11">
    <source>
        <dbReference type="EMBL" id="VYS74882.1"/>
    </source>
</evidence>
<dbReference type="GO" id="GO:0004134">
    <property type="term" value="F:4-alpha-glucanotransferase activity"/>
    <property type="evidence" value="ECO:0007669"/>
    <property type="project" value="UniProtKB-EC"/>
</dbReference>
<keyword evidence="6 10" id="KW-0808">Transferase</keyword>
<evidence type="ECO:0000256" key="7">
    <source>
        <dbReference type="ARBA" id="ARBA00023277"/>
    </source>
</evidence>
<dbReference type="AlphaFoldDB" id="A0A6N2R220"/>
<evidence type="ECO:0000256" key="9">
    <source>
        <dbReference type="ARBA" id="ARBA00031501"/>
    </source>
</evidence>
<comment type="catalytic activity">
    <reaction evidence="1 10">
        <text>Transfers a segment of a (1-&gt;4)-alpha-D-glucan to a new position in an acceptor, which may be glucose or a (1-&gt;4)-alpha-D-glucan.</text>
        <dbReference type="EC" id="2.4.1.25"/>
    </reaction>
</comment>
<protein>
    <recommendedName>
        <fullName evidence="4 10">4-alpha-glucanotransferase</fullName>
        <ecNumber evidence="3 10">2.4.1.25</ecNumber>
    </recommendedName>
    <alternativeName>
        <fullName evidence="8 10">Amylomaltase</fullName>
    </alternativeName>
    <alternativeName>
        <fullName evidence="9 10">Disproportionating enzyme</fullName>
    </alternativeName>
</protein>
<dbReference type="NCBIfam" id="NF011080">
    <property type="entry name" value="PRK14508.1-3"/>
    <property type="match status" value="1"/>
</dbReference>
<evidence type="ECO:0000256" key="1">
    <source>
        <dbReference type="ARBA" id="ARBA00000439"/>
    </source>
</evidence>
<dbReference type="NCBIfam" id="TIGR00217">
    <property type="entry name" value="malQ"/>
    <property type="match status" value="1"/>
</dbReference>
<evidence type="ECO:0000256" key="6">
    <source>
        <dbReference type="ARBA" id="ARBA00022679"/>
    </source>
</evidence>
<evidence type="ECO:0000256" key="5">
    <source>
        <dbReference type="ARBA" id="ARBA00022676"/>
    </source>
</evidence>
<dbReference type="Pfam" id="PF02446">
    <property type="entry name" value="Glyco_hydro_77"/>
    <property type="match status" value="1"/>
</dbReference>
<reference evidence="11" key="1">
    <citation type="submission" date="2019-11" db="EMBL/GenBank/DDBJ databases">
        <authorList>
            <person name="Feng L."/>
        </authorList>
    </citation>
    <scope>NUCLEOTIDE SEQUENCE</scope>
    <source>
        <strain evidence="11">AundefinedLFYP135</strain>
    </source>
</reference>
<dbReference type="PANTHER" id="PTHR32438">
    <property type="entry name" value="4-ALPHA-GLUCANOTRANSFERASE DPE1, CHLOROPLASTIC/AMYLOPLASTIC"/>
    <property type="match status" value="1"/>
</dbReference>
<sequence length="498" mass="56312">MARAAGILLHITSLPSPYGVGTLGREACRFLDFLERCGVKVWQILPWGPTGYGDSPYQSFSTFAGNPYLIDLEELAEEGLLEKEALAAIDWGEDPGRVDYEKLFAHRFAVLEEAFSQGFDPSEEGYRSFCQEQAHWLPDYALFMSIKEQYSQRPWWEWPRPLRLREAAELADFAQEHRGRIAFWQFVQYLFYRQWREMRAYAAARGVKILGDLPIYVARDSADVWARPELFLLDGEGFPTEVAGVPPDGFSADGQLWGNPLYRWDVLEAEGFAWWIRRIQGAYAFCDTLRMDHFRGFEAYYAIPAGNATAAGGEWRPGPGLKLFQALQDALGELPIVAEDLGFLTPAVHRLLQETGFPGMKVLQFAFEPWGDSIYLPHKYTSDCVVYTGTHDNDTSTSFLQGGGPQAAFCREYLGAGEEAGSWALIRAAWQSAGDLAIAPMQDFLALGREARMNTPSTIGGNWQWRLLPGQLTDDLALRIRWMGRLYGRDEGKTEDWK</sequence>
<accession>A0A6N2R220</accession>
<keyword evidence="7 10" id="KW-0119">Carbohydrate metabolism</keyword>
<dbReference type="SUPFAM" id="SSF51445">
    <property type="entry name" value="(Trans)glycosidases"/>
    <property type="match status" value="1"/>
</dbReference>
<dbReference type="InterPro" id="IPR017853">
    <property type="entry name" value="GH"/>
</dbReference>
<dbReference type="GO" id="GO:0005975">
    <property type="term" value="P:carbohydrate metabolic process"/>
    <property type="evidence" value="ECO:0007669"/>
    <property type="project" value="InterPro"/>
</dbReference>
<evidence type="ECO:0000256" key="10">
    <source>
        <dbReference type="RuleBase" id="RU361207"/>
    </source>
</evidence>
<gene>
    <name evidence="11" type="primary">malQ</name>
    <name evidence="11" type="ORF">AULFYP135_00166</name>
</gene>
<dbReference type="EC" id="2.4.1.25" evidence="3 10"/>
<name>A0A6N2R220_9FIRM</name>
<proteinExistence type="inferred from homology"/>
<dbReference type="EMBL" id="CACRSL010000003">
    <property type="protein sequence ID" value="VYS74882.1"/>
    <property type="molecule type" value="Genomic_DNA"/>
</dbReference>
<evidence type="ECO:0000256" key="4">
    <source>
        <dbReference type="ARBA" id="ARBA00020295"/>
    </source>
</evidence>
<evidence type="ECO:0000256" key="3">
    <source>
        <dbReference type="ARBA" id="ARBA00012560"/>
    </source>
</evidence>
<dbReference type="PANTHER" id="PTHR32438:SF5">
    <property type="entry name" value="4-ALPHA-GLUCANOTRANSFERASE DPE1, CHLOROPLASTIC_AMYLOPLASTIC"/>
    <property type="match status" value="1"/>
</dbReference>
<comment type="similarity">
    <text evidence="2 10">Belongs to the disproportionating enzyme family.</text>
</comment>
<organism evidence="11">
    <name type="scientific">uncultured Anaerotruncus sp</name>
    <dbReference type="NCBI Taxonomy" id="905011"/>
    <lineage>
        <taxon>Bacteria</taxon>
        <taxon>Bacillati</taxon>
        <taxon>Bacillota</taxon>
        <taxon>Clostridia</taxon>
        <taxon>Eubacteriales</taxon>
        <taxon>Oscillospiraceae</taxon>
        <taxon>Anaerotruncus</taxon>
        <taxon>environmental samples</taxon>
    </lineage>
</organism>
<evidence type="ECO:0000256" key="8">
    <source>
        <dbReference type="ARBA" id="ARBA00031423"/>
    </source>
</evidence>
<keyword evidence="5 10" id="KW-0328">Glycosyltransferase</keyword>